<evidence type="ECO:0000313" key="5">
    <source>
        <dbReference type="Proteomes" id="UP000760819"/>
    </source>
</evidence>
<dbReference type="PANTHER" id="PTHR43788:SF6">
    <property type="entry name" value="DNA HELICASE B"/>
    <property type="match status" value="1"/>
</dbReference>
<dbReference type="GO" id="GO:0005524">
    <property type="term" value="F:ATP binding"/>
    <property type="evidence" value="ECO:0007669"/>
    <property type="project" value="UniProtKB-KW"/>
</dbReference>
<dbReference type="Proteomes" id="UP000760819">
    <property type="component" value="Unassembled WGS sequence"/>
</dbReference>
<dbReference type="Pfam" id="PF13604">
    <property type="entry name" value="AAA_30"/>
    <property type="match status" value="1"/>
</dbReference>
<evidence type="ECO:0000313" key="4">
    <source>
        <dbReference type="EMBL" id="MCA9378985.1"/>
    </source>
</evidence>
<evidence type="ECO:0000256" key="1">
    <source>
        <dbReference type="ARBA" id="ARBA00022741"/>
    </source>
</evidence>
<keyword evidence="1" id="KW-0547">Nucleotide-binding</keyword>
<keyword evidence="2" id="KW-0067">ATP-binding</keyword>
<comment type="caution">
    <text evidence="4">The sequence shown here is derived from an EMBL/GenBank/DDBJ whole genome shotgun (WGS) entry which is preliminary data.</text>
</comment>
<dbReference type="AlphaFoldDB" id="A0A955I4P0"/>
<dbReference type="InterPro" id="IPR050534">
    <property type="entry name" value="Coronavir_polyprotein_1ab"/>
</dbReference>
<evidence type="ECO:0000256" key="2">
    <source>
        <dbReference type="ARBA" id="ARBA00022840"/>
    </source>
</evidence>
<dbReference type="Pfam" id="PF13538">
    <property type="entry name" value="UvrD_C_2"/>
    <property type="match status" value="1"/>
</dbReference>
<organism evidence="4 5">
    <name type="scientific">Candidatus Dojkabacteria bacterium</name>
    <dbReference type="NCBI Taxonomy" id="2099670"/>
    <lineage>
        <taxon>Bacteria</taxon>
        <taxon>Candidatus Dojkabacteria</taxon>
    </lineage>
</organism>
<dbReference type="InterPro" id="IPR027785">
    <property type="entry name" value="UvrD-like_helicase_C"/>
</dbReference>
<evidence type="ECO:0000259" key="3">
    <source>
        <dbReference type="Pfam" id="PF13538"/>
    </source>
</evidence>
<dbReference type="InterPro" id="IPR027417">
    <property type="entry name" value="P-loop_NTPase"/>
</dbReference>
<dbReference type="Gene3D" id="3.40.50.300">
    <property type="entry name" value="P-loop containing nucleotide triphosphate hydrolases"/>
    <property type="match status" value="2"/>
</dbReference>
<proteinExistence type="predicted"/>
<dbReference type="GO" id="GO:0003678">
    <property type="term" value="F:DNA helicase activity"/>
    <property type="evidence" value="ECO:0007669"/>
    <property type="project" value="UniProtKB-ARBA"/>
</dbReference>
<dbReference type="CDD" id="cd18809">
    <property type="entry name" value="SF1_C_RecD"/>
    <property type="match status" value="1"/>
</dbReference>
<feature type="domain" description="UvrD-like helicase C-terminal" evidence="3">
    <location>
        <begin position="335"/>
        <end position="384"/>
    </location>
</feature>
<reference evidence="4" key="1">
    <citation type="submission" date="2020-04" db="EMBL/GenBank/DDBJ databases">
        <authorList>
            <person name="Zhang T."/>
        </authorList>
    </citation>
    <scope>NUCLEOTIDE SEQUENCE</scope>
    <source>
        <strain evidence="4">HKST-UBA12</strain>
    </source>
</reference>
<dbReference type="EMBL" id="JAGQLI010000053">
    <property type="protein sequence ID" value="MCA9378985.1"/>
    <property type="molecule type" value="Genomic_DNA"/>
</dbReference>
<gene>
    <name evidence="4" type="ORF">KC640_01020</name>
</gene>
<name>A0A955I4P0_9BACT</name>
<dbReference type="SUPFAM" id="SSF52540">
    <property type="entry name" value="P-loop containing nucleoside triphosphate hydrolases"/>
    <property type="match status" value="1"/>
</dbReference>
<protein>
    <submittedName>
        <fullName evidence="4">AAA family ATPase</fullName>
    </submittedName>
</protein>
<dbReference type="Gene3D" id="2.30.30.940">
    <property type="match status" value="1"/>
</dbReference>
<sequence>MELSTQQQKVLQTIQDWYHTQQRDFLTLGGYAGTGKTTLLGFFSNEIRKQKSFKIAFCSYTGKAARVLSQKLVEVNALKPGDYTGTIHRLIYAPIVDGKDEIIGWEKRERDKFPYKLIVVDEASMLNQQIWEDLLSFGVPILAVGDHGQLPPIEGKFNLMQNPELKLEEIYRQEQGNPIIKLSELARNHGEIPFGMFGRGVRKLSRRDMDTQEFLGDLFAGFNEEMMVLTGYNRTRVKLNKAIRQILEKESELPMRGDRVICLRNNHEKYIYNGMMGKITEINKDSDDSGDYYSLSILFDGDEDEYAGEASVEQFGAESTITDERRKGIDLFDFGYALTVHKAQGSQAERVVVFEERFSRMTDDEWQRWLYTAVTRASRELYIVA</sequence>
<dbReference type="PANTHER" id="PTHR43788">
    <property type="entry name" value="DNA2/NAM7 HELICASE FAMILY MEMBER"/>
    <property type="match status" value="1"/>
</dbReference>
<accession>A0A955I4P0</accession>
<reference evidence="4" key="2">
    <citation type="journal article" date="2021" name="Microbiome">
        <title>Successional dynamics and alternative stable states in a saline activated sludge microbial community over 9 years.</title>
        <authorList>
            <person name="Wang Y."/>
            <person name="Ye J."/>
            <person name="Ju F."/>
            <person name="Liu L."/>
            <person name="Boyd J.A."/>
            <person name="Deng Y."/>
            <person name="Parks D.H."/>
            <person name="Jiang X."/>
            <person name="Yin X."/>
            <person name="Woodcroft B.J."/>
            <person name="Tyson G.W."/>
            <person name="Hugenholtz P."/>
            <person name="Polz M.F."/>
            <person name="Zhang T."/>
        </authorList>
    </citation>
    <scope>NUCLEOTIDE SEQUENCE</scope>
    <source>
        <strain evidence="4">HKST-UBA12</strain>
    </source>
</reference>